<accession>A7EQ85</accession>
<dbReference type="Proteomes" id="UP000001312">
    <property type="component" value="Unassembled WGS sequence"/>
</dbReference>
<evidence type="ECO:0000256" key="1">
    <source>
        <dbReference type="SAM" id="Phobius"/>
    </source>
</evidence>
<feature type="transmembrane region" description="Helical" evidence="1">
    <location>
        <begin position="47"/>
        <end position="68"/>
    </location>
</feature>
<proteinExistence type="predicted"/>
<dbReference type="InParanoid" id="A7EQ85"/>
<evidence type="ECO:0000313" key="3">
    <source>
        <dbReference type="Proteomes" id="UP000001312"/>
    </source>
</evidence>
<organism evidence="2 3">
    <name type="scientific">Sclerotinia sclerotiorum (strain ATCC 18683 / 1980 / Ss-1)</name>
    <name type="common">White mold</name>
    <name type="synonym">Whetzelinia sclerotiorum</name>
    <dbReference type="NCBI Taxonomy" id="665079"/>
    <lineage>
        <taxon>Eukaryota</taxon>
        <taxon>Fungi</taxon>
        <taxon>Dikarya</taxon>
        <taxon>Ascomycota</taxon>
        <taxon>Pezizomycotina</taxon>
        <taxon>Leotiomycetes</taxon>
        <taxon>Helotiales</taxon>
        <taxon>Sclerotiniaceae</taxon>
        <taxon>Sclerotinia</taxon>
    </lineage>
</organism>
<name>A7EQ85_SCLS1</name>
<keyword evidence="1" id="KW-1133">Transmembrane helix</keyword>
<sequence>MISLVPSPESSFIVLKGLRRWRSLALKDLKDFYFLFNQFPMDWHRKCILPFPIYAVVMCGHFMILFTYSDFAQNL</sequence>
<keyword evidence="1" id="KW-0812">Transmembrane</keyword>
<protein>
    <submittedName>
        <fullName evidence="2">Uncharacterized protein</fullName>
    </submittedName>
</protein>
<dbReference type="AlphaFoldDB" id="A7EQ85"/>
<dbReference type="GeneID" id="5487895"/>
<keyword evidence="3" id="KW-1185">Reference proteome</keyword>
<keyword evidence="1" id="KW-0472">Membrane</keyword>
<dbReference type="HOGENOM" id="CLU_2672595_0_0_1"/>
<gene>
    <name evidence="2" type="ORF">SS1G_07485</name>
</gene>
<dbReference type="KEGG" id="ssl:SS1G_07485"/>
<evidence type="ECO:0000313" key="2">
    <source>
        <dbReference type="EMBL" id="EDO05001.1"/>
    </source>
</evidence>
<dbReference type="EMBL" id="CH476629">
    <property type="protein sequence ID" value="EDO05001.1"/>
    <property type="molecule type" value="Genomic_DNA"/>
</dbReference>
<dbReference type="RefSeq" id="XP_001592038.1">
    <property type="nucleotide sequence ID" value="XM_001591988.1"/>
</dbReference>
<reference evidence="3" key="1">
    <citation type="journal article" date="2011" name="PLoS Genet.">
        <title>Genomic analysis of the necrotrophic fungal pathogens Sclerotinia sclerotiorum and Botrytis cinerea.</title>
        <authorList>
            <person name="Amselem J."/>
            <person name="Cuomo C.A."/>
            <person name="van Kan J.A."/>
            <person name="Viaud M."/>
            <person name="Benito E.P."/>
            <person name="Couloux A."/>
            <person name="Coutinho P.M."/>
            <person name="de Vries R.P."/>
            <person name="Dyer P.S."/>
            <person name="Fillinger S."/>
            <person name="Fournier E."/>
            <person name="Gout L."/>
            <person name="Hahn M."/>
            <person name="Kohn L."/>
            <person name="Lapalu N."/>
            <person name="Plummer K.M."/>
            <person name="Pradier J.M."/>
            <person name="Quevillon E."/>
            <person name="Sharon A."/>
            <person name="Simon A."/>
            <person name="ten Have A."/>
            <person name="Tudzynski B."/>
            <person name="Tudzynski P."/>
            <person name="Wincker P."/>
            <person name="Andrew M."/>
            <person name="Anthouard V."/>
            <person name="Beever R.E."/>
            <person name="Beffa R."/>
            <person name="Benoit I."/>
            <person name="Bouzid O."/>
            <person name="Brault B."/>
            <person name="Chen Z."/>
            <person name="Choquer M."/>
            <person name="Collemare J."/>
            <person name="Cotton P."/>
            <person name="Danchin E.G."/>
            <person name="Da Silva C."/>
            <person name="Gautier A."/>
            <person name="Giraud C."/>
            <person name="Giraud T."/>
            <person name="Gonzalez C."/>
            <person name="Grossetete S."/>
            <person name="Guldener U."/>
            <person name="Henrissat B."/>
            <person name="Howlett B.J."/>
            <person name="Kodira C."/>
            <person name="Kretschmer M."/>
            <person name="Lappartient A."/>
            <person name="Leroch M."/>
            <person name="Levis C."/>
            <person name="Mauceli E."/>
            <person name="Neuveglise C."/>
            <person name="Oeser B."/>
            <person name="Pearson M."/>
            <person name="Poulain J."/>
            <person name="Poussereau N."/>
            <person name="Quesneville H."/>
            <person name="Rascle C."/>
            <person name="Schumacher J."/>
            <person name="Segurens B."/>
            <person name="Sexton A."/>
            <person name="Silva E."/>
            <person name="Sirven C."/>
            <person name="Soanes D.M."/>
            <person name="Talbot N.J."/>
            <person name="Templeton M."/>
            <person name="Yandava C."/>
            <person name="Yarden O."/>
            <person name="Zeng Q."/>
            <person name="Rollins J.A."/>
            <person name="Lebrun M.H."/>
            <person name="Dickman M."/>
        </authorList>
    </citation>
    <scope>NUCLEOTIDE SEQUENCE [LARGE SCALE GENOMIC DNA]</scope>
    <source>
        <strain evidence="3">ATCC 18683 / 1980 / Ss-1</strain>
    </source>
</reference>